<dbReference type="OrthoDB" id="10252326at2759"/>
<accession>A0A0V1Q1P1</accession>
<dbReference type="GO" id="GO:0016597">
    <property type="term" value="F:amino acid binding"/>
    <property type="evidence" value="ECO:0007669"/>
    <property type="project" value="InterPro"/>
</dbReference>
<proteinExistence type="inferred from homology"/>
<dbReference type="Pfam" id="PF00185">
    <property type="entry name" value="OTCace"/>
    <property type="match status" value="1"/>
</dbReference>
<dbReference type="GO" id="GO:0019240">
    <property type="term" value="P:citrulline biosynthetic process"/>
    <property type="evidence" value="ECO:0007669"/>
    <property type="project" value="TreeGrafter"/>
</dbReference>
<keyword evidence="4" id="KW-0055">Arginine biosynthesis</keyword>
<organism evidence="11 12">
    <name type="scientific">Debaryomyces fabryi</name>
    <dbReference type="NCBI Taxonomy" id="58627"/>
    <lineage>
        <taxon>Eukaryota</taxon>
        <taxon>Fungi</taxon>
        <taxon>Dikarya</taxon>
        <taxon>Ascomycota</taxon>
        <taxon>Saccharomycotina</taxon>
        <taxon>Pichiomycetes</taxon>
        <taxon>Debaryomycetaceae</taxon>
        <taxon>Debaryomyces</taxon>
    </lineage>
</organism>
<evidence type="ECO:0000313" key="11">
    <source>
        <dbReference type="EMBL" id="KSA02375.1"/>
    </source>
</evidence>
<keyword evidence="5" id="KW-0028">Amino-acid biosynthesis</keyword>
<evidence type="ECO:0000256" key="1">
    <source>
        <dbReference type="ARBA" id="ARBA00004975"/>
    </source>
</evidence>
<evidence type="ECO:0000313" key="12">
    <source>
        <dbReference type="Proteomes" id="UP000054251"/>
    </source>
</evidence>
<dbReference type="InterPro" id="IPR002292">
    <property type="entry name" value="Orn/put_carbamltrans"/>
</dbReference>
<dbReference type="Proteomes" id="UP000054251">
    <property type="component" value="Unassembled WGS sequence"/>
</dbReference>
<feature type="domain" description="Aspartate/ornithine carbamoyltransferase carbamoyl-P binding" evidence="10">
    <location>
        <begin position="5"/>
        <end position="148"/>
    </location>
</feature>
<dbReference type="InterPro" id="IPR006130">
    <property type="entry name" value="Asp/Orn_carbamoylTrfase"/>
</dbReference>
<dbReference type="Pfam" id="PF02729">
    <property type="entry name" value="OTCace_N"/>
    <property type="match status" value="1"/>
</dbReference>
<evidence type="ECO:0000256" key="7">
    <source>
        <dbReference type="ARBA" id="ARBA00033269"/>
    </source>
</evidence>
<dbReference type="EMBL" id="LMYN01000028">
    <property type="protein sequence ID" value="KSA02375.1"/>
    <property type="molecule type" value="Genomic_DNA"/>
</dbReference>
<dbReference type="FunFam" id="3.40.50.1370:FF:000017">
    <property type="entry name" value="Ornithine carbamoyltransferase"/>
    <property type="match status" value="1"/>
</dbReference>
<dbReference type="PRINTS" id="PR00100">
    <property type="entry name" value="AOTCASE"/>
</dbReference>
<evidence type="ECO:0000256" key="3">
    <source>
        <dbReference type="ARBA" id="ARBA00013007"/>
    </source>
</evidence>
<protein>
    <recommendedName>
        <fullName evidence="3">ornithine carbamoyltransferase</fullName>
        <ecNumber evidence="3">2.1.3.3</ecNumber>
    </recommendedName>
    <alternativeName>
        <fullName evidence="7">Ornithine transcarbamylase</fullName>
    </alternativeName>
</protein>
<gene>
    <name evidence="11" type="ORF">AC631_01839</name>
</gene>
<feature type="domain" description="Aspartate/ornithine carbamoyltransferase Asp/Orn-binding" evidence="9">
    <location>
        <begin position="155"/>
        <end position="308"/>
    </location>
</feature>
<dbReference type="SUPFAM" id="SSF53671">
    <property type="entry name" value="Aspartate/ornithine carbamoyltransferase"/>
    <property type="match status" value="1"/>
</dbReference>
<dbReference type="InterPro" id="IPR006131">
    <property type="entry name" value="Asp_carbamoyltransf_Asp/Orn-bd"/>
</dbReference>
<dbReference type="InterPro" id="IPR006132">
    <property type="entry name" value="Asp/Orn_carbamoyltranf_P-bd"/>
</dbReference>
<dbReference type="PROSITE" id="PS00097">
    <property type="entry name" value="CARBAMOYLTRANSFERASE"/>
    <property type="match status" value="1"/>
</dbReference>
<dbReference type="GO" id="GO:0042450">
    <property type="term" value="P:L-arginine biosynthetic process via ornithine"/>
    <property type="evidence" value="ECO:0007669"/>
    <property type="project" value="TreeGrafter"/>
</dbReference>
<evidence type="ECO:0000256" key="5">
    <source>
        <dbReference type="ARBA" id="ARBA00022605"/>
    </source>
</evidence>
<dbReference type="Gene3D" id="3.40.50.1370">
    <property type="entry name" value="Aspartate/ornithine carbamoyltransferase"/>
    <property type="match status" value="2"/>
</dbReference>
<dbReference type="PRINTS" id="PR00102">
    <property type="entry name" value="OTCASE"/>
</dbReference>
<dbReference type="FunFam" id="3.40.50.1370:FF:000009">
    <property type="entry name" value="Ornithine carbamoyltransferase, mitochondrial"/>
    <property type="match status" value="1"/>
</dbReference>
<keyword evidence="12" id="KW-1185">Reference proteome</keyword>
<comment type="caution">
    <text evidence="11">The sequence shown here is derived from an EMBL/GenBank/DDBJ whole genome shotgun (WGS) entry which is preliminary data.</text>
</comment>
<dbReference type="InterPro" id="IPR036901">
    <property type="entry name" value="Asp/Orn_carbamoylTrfase_sf"/>
</dbReference>
<name>A0A0V1Q1P1_9ASCO</name>
<evidence type="ECO:0000259" key="10">
    <source>
        <dbReference type="Pfam" id="PF02729"/>
    </source>
</evidence>
<dbReference type="PANTHER" id="PTHR45753:SF3">
    <property type="entry name" value="ORNITHINE TRANSCARBAMYLASE, MITOCHONDRIAL"/>
    <property type="match status" value="1"/>
</dbReference>
<evidence type="ECO:0000256" key="6">
    <source>
        <dbReference type="ARBA" id="ARBA00022679"/>
    </source>
</evidence>
<dbReference type="EC" id="2.1.3.3" evidence="3"/>
<dbReference type="GeneID" id="26838848"/>
<evidence type="ECO:0000256" key="4">
    <source>
        <dbReference type="ARBA" id="ARBA00022571"/>
    </source>
</evidence>
<reference evidence="11 12" key="1">
    <citation type="submission" date="2015-11" db="EMBL/GenBank/DDBJ databases">
        <title>The genome of Debaryomyces fabryi.</title>
        <authorList>
            <person name="Tafer H."/>
            <person name="Lopandic K."/>
        </authorList>
    </citation>
    <scope>NUCLEOTIDE SEQUENCE [LARGE SCALE GENOMIC DNA]</scope>
    <source>
        <strain evidence="11 12">CBS 789</strain>
    </source>
</reference>
<comment type="pathway">
    <text evidence="1">Amino-acid biosynthesis; L-arginine biosynthesis; L-arginine from L-ornithine and carbamoyl phosphate: step 1/3.</text>
</comment>
<evidence type="ECO:0000256" key="2">
    <source>
        <dbReference type="ARBA" id="ARBA00007805"/>
    </source>
</evidence>
<dbReference type="GO" id="GO:0004585">
    <property type="term" value="F:ornithine carbamoyltransferase activity"/>
    <property type="evidence" value="ECO:0007669"/>
    <property type="project" value="UniProtKB-EC"/>
</dbReference>
<dbReference type="NCBIfam" id="TIGR00658">
    <property type="entry name" value="orni_carb_tr"/>
    <property type="match status" value="1"/>
</dbReference>
<dbReference type="AlphaFoldDB" id="A0A0V1Q1P1"/>
<dbReference type="NCBIfam" id="NF001986">
    <property type="entry name" value="PRK00779.1"/>
    <property type="match status" value="1"/>
</dbReference>
<dbReference type="PANTHER" id="PTHR45753">
    <property type="entry name" value="ORNITHINE CARBAMOYLTRANSFERASE, MITOCHONDRIAL"/>
    <property type="match status" value="1"/>
</dbReference>
<sequence>MYPHHLVSIQDLLVQELESLVQQASNFKAQYKSNENAQENHNKLLGKVVALLFSKRSTRTRISTEGAAAFFGAHAMFLGKDDIQLGVNESLYDTTRVISSMTSCIFARVNKHQEILDLCKDSSVPIINSLCDRYHPLQAITDILSIKESFNGNIKGLKLAWIGDANNVINDLSIAALKLGMHVSIAIPESISFDSLVTEKANQIAKEQNVNFEIVHEPTQALKDANVIVTDTWISMGEEAEKQMKLKQFKDFQITKDLISRGNVNSNWRFMHCLPRHQEEVDDEIFYSDNSIVFEEAENRLYTAMAVINELVVKDNKEISK</sequence>
<evidence type="ECO:0000256" key="8">
    <source>
        <dbReference type="RuleBase" id="RU003634"/>
    </source>
</evidence>
<dbReference type="GO" id="GO:0005739">
    <property type="term" value="C:mitochondrion"/>
    <property type="evidence" value="ECO:0007669"/>
    <property type="project" value="TreeGrafter"/>
</dbReference>
<keyword evidence="6 8" id="KW-0808">Transferase</keyword>
<evidence type="ECO:0000259" key="9">
    <source>
        <dbReference type="Pfam" id="PF00185"/>
    </source>
</evidence>
<comment type="similarity">
    <text evidence="2">Belongs to the aspartate/ornithine carbamoyltransferase superfamily. OTCase family.</text>
</comment>
<dbReference type="RefSeq" id="XP_015468477.1">
    <property type="nucleotide sequence ID" value="XM_015610669.1"/>
</dbReference>